<evidence type="ECO:0000256" key="9">
    <source>
        <dbReference type="ARBA" id="ARBA00022989"/>
    </source>
</evidence>
<evidence type="ECO:0000256" key="7">
    <source>
        <dbReference type="ARBA" id="ARBA00022801"/>
    </source>
</evidence>
<feature type="transmembrane region" description="Helical" evidence="12">
    <location>
        <begin position="141"/>
        <end position="163"/>
    </location>
</feature>
<dbReference type="RefSeq" id="WP_266345645.1">
    <property type="nucleotide sequence ID" value="NZ_JAPKNH010000009.1"/>
</dbReference>
<dbReference type="Pfam" id="PF01435">
    <property type="entry name" value="Peptidase_M48"/>
    <property type="match status" value="1"/>
</dbReference>
<evidence type="ECO:0000256" key="8">
    <source>
        <dbReference type="ARBA" id="ARBA00022833"/>
    </source>
</evidence>
<keyword evidence="9 12" id="KW-1133">Transmembrane helix</keyword>
<feature type="domain" description="Peptidase M48" evidence="14">
    <location>
        <begin position="72"/>
        <end position="279"/>
    </location>
</feature>
<comment type="subcellular location">
    <subcellularLocation>
        <location evidence="1 12">Cell membrane</location>
        <topology evidence="1 12">Multi-pass membrane protein</topology>
    </subcellularLocation>
</comment>
<accession>A0ABW0PXL0</accession>
<evidence type="ECO:0000256" key="6">
    <source>
        <dbReference type="ARBA" id="ARBA00022723"/>
    </source>
</evidence>
<dbReference type="PANTHER" id="PTHR43221">
    <property type="entry name" value="PROTEASE HTPX"/>
    <property type="match status" value="1"/>
</dbReference>
<proteinExistence type="inferred from homology"/>
<evidence type="ECO:0000256" key="10">
    <source>
        <dbReference type="ARBA" id="ARBA00023049"/>
    </source>
</evidence>
<evidence type="ECO:0000313" key="15">
    <source>
        <dbReference type="EMBL" id="MFC5517215.1"/>
    </source>
</evidence>
<keyword evidence="16" id="KW-1185">Reference proteome</keyword>
<evidence type="ECO:0000256" key="1">
    <source>
        <dbReference type="ARBA" id="ARBA00004651"/>
    </source>
</evidence>
<feature type="binding site" evidence="12">
    <location>
        <position position="203"/>
    </location>
    <ligand>
        <name>Zn(2+)</name>
        <dbReference type="ChEBI" id="CHEBI:29105"/>
        <note>catalytic</note>
    </ligand>
</feature>
<dbReference type="GO" id="GO:0008237">
    <property type="term" value="F:metallopeptidase activity"/>
    <property type="evidence" value="ECO:0007669"/>
    <property type="project" value="UniProtKB-KW"/>
</dbReference>
<comment type="similarity">
    <text evidence="2 12">Belongs to the peptidase M48B family.</text>
</comment>
<dbReference type="InterPro" id="IPR050083">
    <property type="entry name" value="HtpX_protease"/>
</dbReference>
<keyword evidence="3 12" id="KW-1003">Cell membrane</keyword>
<dbReference type="NCBIfam" id="NF002363">
    <property type="entry name" value="PRK01345.1"/>
    <property type="match status" value="1"/>
</dbReference>
<keyword evidence="10 12" id="KW-0482">Metalloprotease</keyword>
<keyword evidence="6 12" id="KW-0479">Metal-binding</keyword>
<evidence type="ECO:0000256" key="2">
    <source>
        <dbReference type="ARBA" id="ARBA00009779"/>
    </source>
</evidence>
<dbReference type="HAMAP" id="MF_00188">
    <property type="entry name" value="Pept_M48_protease_HtpX"/>
    <property type="match status" value="1"/>
</dbReference>
<keyword evidence="7 12" id="KW-0378">Hydrolase</keyword>
<name>A0ABW0PXL0_9HYPH</name>
<reference evidence="16" key="1">
    <citation type="journal article" date="2019" name="Int. J. Syst. Evol. Microbiol.">
        <title>The Global Catalogue of Microorganisms (GCM) 10K type strain sequencing project: providing services to taxonomists for standard genome sequencing and annotation.</title>
        <authorList>
            <consortium name="The Broad Institute Genomics Platform"/>
            <consortium name="The Broad Institute Genome Sequencing Center for Infectious Disease"/>
            <person name="Wu L."/>
            <person name="Ma J."/>
        </authorList>
    </citation>
    <scope>NUCLEOTIDE SEQUENCE [LARGE SCALE GENOMIC DNA]</scope>
    <source>
        <strain evidence="16">KACC 12633</strain>
    </source>
</reference>
<feature type="transmembrane region" description="Helical" evidence="12">
    <location>
        <begin position="175"/>
        <end position="194"/>
    </location>
</feature>
<evidence type="ECO:0000256" key="12">
    <source>
        <dbReference type="HAMAP-Rule" id="MF_00188"/>
    </source>
</evidence>
<organism evidence="15 16">
    <name type="scientific">Kaistia terrae</name>
    <dbReference type="NCBI Taxonomy" id="537017"/>
    <lineage>
        <taxon>Bacteria</taxon>
        <taxon>Pseudomonadati</taxon>
        <taxon>Pseudomonadota</taxon>
        <taxon>Alphaproteobacteria</taxon>
        <taxon>Hyphomicrobiales</taxon>
        <taxon>Kaistiaceae</taxon>
        <taxon>Kaistia</taxon>
    </lineage>
</organism>
<evidence type="ECO:0000256" key="11">
    <source>
        <dbReference type="ARBA" id="ARBA00023136"/>
    </source>
</evidence>
<comment type="cofactor">
    <cofactor evidence="12">
        <name>Zn(2+)</name>
        <dbReference type="ChEBI" id="CHEBI:29105"/>
    </cofactor>
    <text evidence="12">Binds 1 zinc ion per subunit.</text>
</comment>
<dbReference type="Gene3D" id="3.30.2010.10">
    <property type="entry name" value="Metalloproteases ('zincins'), catalytic domain"/>
    <property type="match status" value="1"/>
</dbReference>
<dbReference type="EC" id="3.4.24.-" evidence="12"/>
<comment type="caution">
    <text evidence="15">The sequence shown here is derived from an EMBL/GenBank/DDBJ whole genome shotgun (WGS) entry which is preliminary data.</text>
</comment>
<evidence type="ECO:0000256" key="13">
    <source>
        <dbReference type="SAM" id="MobiDB-lite"/>
    </source>
</evidence>
<sequence>MNIMRTAMLIAGLTALFMGIGFLIGGSSGMLIAFVIAAGMNVFSYWNSDKMVLSMYGAHEVDERSAPEYYGIVRQLAQRANLPMPKVYVIDSAQPNAFATGRNPQNAAVAASTGLLQVLSRDEIAGVMAHELAHVKNHDTLTMTITATLAGAISMLANFAFLFGGNRNREGGGGIGILGTIVMMVVAPMAAMLVQMAVSRTREYAADRMGAEICGSPRALASALAKIARGAHQIPNETAEANPASAHLFIINPLSGQRMDNLFSTHPDTENRIAALMAMEAELGGSSGSGGGARSDARVDLPGGFSRPRAAPRGASGSPWGNNNPGNGSSGRGPWG</sequence>
<feature type="binding site" evidence="12">
    <location>
        <position position="134"/>
    </location>
    <ligand>
        <name>Zn(2+)</name>
        <dbReference type="ChEBI" id="CHEBI:29105"/>
        <note>catalytic</note>
    </ligand>
</feature>
<gene>
    <name evidence="12 15" type="primary">htpX</name>
    <name evidence="15" type="ORF">ACFPP9_15625</name>
</gene>
<keyword evidence="4 12" id="KW-0645">Protease</keyword>
<evidence type="ECO:0000313" key="16">
    <source>
        <dbReference type="Proteomes" id="UP001596150"/>
    </source>
</evidence>
<feature type="active site" evidence="12">
    <location>
        <position position="131"/>
    </location>
</feature>
<keyword evidence="5 12" id="KW-0812">Transmembrane</keyword>
<dbReference type="CDD" id="cd07336">
    <property type="entry name" value="M48B_HtpX_like"/>
    <property type="match status" value="1"/>
</dbReference>
<dbReference type="Proteomes" id="UP001596150">
    <property type="component" value="Unassembled WGS sequence"/>
</dbReference>
<dbReference type="EMBL" id="JBHSML010000007">
    <property type="protein sequence ID" value="MFC5517215.1"/>
    <property type="molecule type" value="Genomic_DNA"/>
</dbReference>
<evidence type="ECO:0000259" key="14">
    <source>
        <dbReference type="Pfam" id="PF01435"/>
    </source>
</evidence>
<dbReference type="NCBIfam" id="NF002826">
    <property type="entry name" value="PRK03001.1"/>
    <property type="match status" value="1"/>
</dbReference>
<feature type="transmembrane region" description="Helical" evidence="12">
    <location>
        <begin position="7"/>
        <end position="24"/>
    </location>
</feature>
<evidence type="ECO:0000256" key="4">
    <source>
        <dbReference type="ARBA" id="ARBA00022670"/>
    </source>
</evidence>
<keyword evidence="8 12" id="KW-0862">Zinc</keyword>
<feature type="compositionally biased region" description="Low complexity" evidence="13">
    <location>
        <begin position="316"/>
        <end position="327"/>
    </location>
</feature>
<evidence type="ECO:0000256" key="3">
    <source>
        <dbReference type="ARBA" id="ARBA00022475"/>
    </source>
</evidence>
<feature type="region of interest" description="Disordered" evidence="13">
    <location>
        <begin position="284"/>
        <end position="336"/>
    </location>
</feature>
<evidence type="ECO:0000256" key="5">
    <source>
        <dbReference type="ARBA" id="ARBA00022692"/>
    </source>
</evidence>
<protein>
    <recommendedName>
        <fullName evidence="12">Protease HtpX homolog</fullName>
        <ecNumber evidence="12">3.4.24.-</ecNumber>
    </recommendedName>
</protein>
<dbReference type="InterPro" id="IPR022919">
    <property type="entry name" value="Pept_M48_protease_HtpX"/>
</dbReference>
<dbReference type="PANTHER" id="PTHR43221:SF1">
    <property type="entry name" value="PROTEASE HTPX"/>
    <property type="match status" value="1"/>
</dbReference>
<dbReference type="InterPro" id="IPR001915">
    <property type="entry name" value="Peptidase_M48"/>
</dbReference>
<feature type="binding site" evidence="12">
    <location>
        <position position="130"/>
    </location>
    <ligand>
        <name>Zn(2+)</name>
        <dbReference type="ChEBI" id="CHEBI:29105"/>
        <note>catalytic</note>
    </ligand>
</feature>
<keyword evidence="11 12" id="KW-0472">Membrane</keyword>